<keyword evidence="3" id="KW-0687">Ribonucleoprotein</keyword>
<evidence type="ECO:0000256" key="1">
    <source>
        <dbReference type="ARBA" id="ARBA00006640"/>
    </source>
</evidence>
<reference evidence="4" key="1">
    <citation type="submission" date="2021-12" db="EMBL/GenBank/DDBJ databases">
        <title>Prjna785345.</title>
        <authorList>
            <person name="Rujirawat T."/>
            <person name="Krajaejun T."/>
        </authorList>
    </citation>
    <scope>NUCLEOTIDE SEQUENCE</scope>
    <source>
        <strain evidence="4">Pi057C3</strain>
    </source>
</reference>
<dbReference type="GO" id="GO:0006412">
    <property type="term" value="P:translation"/>
    <property type="evidence" value="ECO:0007669"/>
    <property type="project" value="InterPro"/>
</dbReference>
<sequence>MLSSFAKCATTLTRPAGARAIYVQVRAGQDAERVASRVSGIMNEDGVFKSLALKRHHEKGSQRRKRKVEEQTIRHVNRRIGSMIDFILKRKKAGF</sequence>
<dbReference type="GO" id="GO:0005840">
    <property type="term" value="C:ribosome"/>
    <property type="evidence" value="ECO:0007669"/>
    <property type="project" value="UniProtKB-KW"/>
</dbReference>
<evidence type="ECO:0000256" key="3">
    <source>
        <dbReference type="ARBA" id="ARBA00023274"/>
    </source>
</evidence>
<protein>
    <submittedName>
        <fullName evidence="4">Uncharacterized protein</fullName>
    </submittedName>
</protein>
<name>A0AAD5Q6C5_PYTIN</name>
<comment type="similarity">
    <text evidence="1">Belongs to the bacterial ribosomal protein bS21 family.</text>
</comment>
<evidence type="ECO:0000313" key="5">
    <source>
        <dbReference type="Proteomes" id="UP001209570"/>
    </source>
</evidence>
<dbReference type="Proteomes" id="UP001209570">
    <property type="component" value="Unassembled WGS sequence"/>
</dbReference>
<comment type="caution">
    <text evidence="4">The sequence shown here is derived from an EMBL/GenBank/DDBJ whole genome shotgun (WGS) entry which is preliminary data.</text>
</comment>
<dbReference type="Pfam" id="PF01165">
    <property type="entry name" value="Ribosomal_S21"/>
    <property type="match status" value="1"/>
</dbReference>
<keyword evidence="5" id="KW-1185">Reference proteome</keyword>
<keyword evidence="2" id="KW-0689">Ribosomal protein</keyword>
<dbReference type="EMBL" id="JAKCXM010000173">
    <property type="protein sequence ID" value="KAJ0399743.1"/>
    <property type="molecule type" value="Genomic_DNA"/>
</dbReference>
<dbReference type="AlphaFoldDB" id="A0AAD5Q6C5"/>
<evidence type="ECO:0000313" key="4">
    <source>
        <dbReference type="EMBL" id="KAJ0399743.1"/>
    </source>
</evidence>
<dbReference type="InterPro" id="IPR001911">
    <property type="entry name" value="Ribosomal_bS21"/>
</dbReference>
<evidence type="ECO:0000256" key="2">
    <source>
        <dbReference type="ARBA" id="ARBA00022980"/>
    </source>
</evidence>
<proteinExistence type="inferred from homology"/>
<dbReference type="GO" id="GO:0003735">
    <property type="term" value="F:structural constituent of ribosome"/>
    <property type="evidence" value="ECO:0007669"/>
    <property type="project" value="InterPro"/>
</dbReference>
<dbReference type="GO" id="GO:1990904">
    <property type="term" value="C:ribonucleoprotein complex"/>
    <property type="evidence" value="ECO:0007669"/>
    <property type="project" value="UniProtKB-KW"/>
</dbReference>
<accession>A0AAD5Q6C5</accession>
<gene>
    <name evidence="4" type="ORF">P43SY_009324</name>
</gene>
<organism evidence="4 5">
    <name type="scientific">Pythium insidiosum</name>
    <name type="common">Pythiosis disease agent</name>
    <dbReference type="NCBI Taxonomy" id="114742"/>
    <lineage>
        <taxon>Eukaryota</taxon>
        <taxon>Sar</taxon>
        <taxon>Stramenopiles</taxon>
        <taxon>Oomycota</taxon>
        <taxon>Peronosporomycetes</taxon>
        <taxon>Pythiales</taxon>
        <taxon>Pythiaceae</taxon>
        <taxon>Pythium</taxon>
    </lineage>
</organism>